<evidence type="ECO:0000256" key="5">
    <source>
        <dbReference type="ARBA" id="ARBA00022989"/>
    </source>
</evidence>
<evidence type="ECO:0000256" key="4">
    <source>
        <dbReference type="ARBA" id="ARBA00022801"/>
    </source>
</evidence>
<dbReference type="GO" id="GO:0006508">
    <property type="term" value="P:proteolysis"/>
    <property type="evidence" value="ECO:0007669"/>
    <property type="project" value="UniProtKB-KW"/>
</dbReference>
<keyword evidence="10" id="KW-0645">Protease</keyword>
<dbReference type="RefSeq" id="WP_090706024.1">
    <property type="nucleotide sequence ID" value="NZ_FNHH01000024.1"/>
</dbReference>
<evidence type="ECO:0000256" key="3">
    <source>
        <dbReference type="ARBA" id="ARBA00022692"/>
    </source>
</evidence>
<evidence type="ECO:0000259" key="9">
    <source>
        <dbReference type="Pfam" id="PF20216"/>
    </source>
</evidence>
<dbReference type="STRING" id="990371.SAMN05421813_12446"/>
<keyword evidence="4" id="KW-0378">Hydrolase</keyword>
<dbReference type="Pfam" id="PF01694">
    <property type="entry name" value="Rhomboid"/>
    <property type="match status" value="1"/>
</dbReference>
<dbReference type="AlphaFoldDB" id="A0A1G9WBB4"/>
<dbReference type="Gene3D" id="1.20.1540.10">
    <property type="entry name" value="Rhomboid-like"/>
    <property type="match status" value="1"/>
</dbReference>
<dbReference type="PANTHER" id="PTHR43731">
    <property type="entry name" value="RHOMBOID PROTEASE"/>
    <property type="match status" value="1"/>
</dbReference>
<comment type="subcellular location">
    <subcellularLocation>
        <location evidence="1">Membrane</location>
        <topology evidence="1">Multi-pass membrane protein</topology>
    </subcellularLocation>
</comment>
<gene>
    <name evidence="10" type="ORF">SAMN05421813_12446</name>
</gene>
<evidence type="ECO:0000313" key="11">
    <source>
        <dbReference type="Proteomes" id="UP000199226"/>
    </source>
</evidence>
<evidence type="ECO:0000256" key="6">
    <source>
        <dbReference type="ARBA" id="ARBA00023136"/>
    </source>
</evidence>
<proteinExistence type="inferred from homology"/>
<dbReference type="EMBL" id="FNHH01000024">
    <property type="protein sequence ID" value="SDM81760.1"/>
    <property type="molecule type" value="Genomic_DNA"/>
</dbReference>
<organism evidence="10 11">
    <name type="scientific">Daejeonella rubra</name>
    <dbReference type="NCBI Taxonomy" id="990371"/>
    <lineage>
        <taxon>Bacteria</taxon>
        <taxon>Pseudomonadati</taxon>
        <taxon>Bacteroidota</taxon>
        <taxon>Sphingobacteriia</taxon>
        <taxon>Sphingobacteriales</taxon>
        <taxon>Sphingobacteriaceae</taxon>
        <taxon>Daejeonella</taxon>
    </lineage>
</organism>
<name>A0A1G9WBB4_9SPHI</name>
<sequence>MNRSIFSELFNKAFRSGNPLFLFIGINILVFTAINLFALGEYLVGGQSSGADWLTSQVSVPAYYADLPLKFWTIITYMFVQRDFFHLLFNMLWMYWMGLIFMDFLNKRQFIFVYFSGGIAGALLYLLAYNTIPVFMNSAQNSILLGSSASVMAIVVATATLVPDFTIRLMLFGTVRLKYLAMAYFVLDIIGMGGGNPGGSIAHIGGALMGFIFIKQLQSGNDLSKILTKRSKLKVVKSTESKPVKNDFTDQATIDSILDKISKSGYDSLSKTEKEQLFKASKK</sequence>
<evidence type="ECO:0000256" key="2">
    <source>
        <dbReference type="ARBA" id="ARBA00009045"/>
    </source>
</evidence>
<keyword evidence="11" id="KW-1185">Reference proteome</keyword>
<dbReference type="InterPro" id="IPR046483">
    <property type="entry name" value="DUF6576"/>
</dbReference>
<feature type="domain" description="DUF6576" evidence="9">
    <location>
        <begin position="250"/>
        <end position="283"/>
    </location>
</feature>
<dbReference type="OrthoDB" id="680602at2"/>
<dbReference type="Pfam" id="PF20216">
    <property type="entry name" value="DUF6576"/>
    <property type="match status" value="1"/>
</dbReference>
<feature type="transmembrane region" description="Helical" evidence="7">
    <location>
        <begin position="20"/>
        <end position="39"/>
    </location>
</feature>
<dbReference type="InterPro" id="IPR035952">
    <property type="entry name" value="Rhomboid-like_sf"/>
</dbReference>
<dbReference type="SUPFAM" id="SSF144091">
    <property type="entry name" value="Rhomboid-like"/>
    <property type="match status" value="1"/>
</dbReference>
<keyword evidence="6 7" id="KW-0472">Membrane</keyword>
<dbReference type="GO" id="GO:0004252">
    <property type="term" value="F:serine-type endopeptidase activity"/>
    <property type="evidence" value="ECO:0007669"/>
    <property type="project" value="InterPro"/>
</dbReference>
<dbReference type="InterPro" id="IPR050925">
    <property type="entry name" value="Rhomboid_protease_S54"/>
</dbReference>
<evidence type="ECO:0000256" key="1">
    <source>
        <dbReference type="ARBA" id="ARBA00004141"/>
    </source>
</evidence>
<evidence type="ECO:0000313" key="10">
    <source>
        <dbReference type="EMBL" id="SDM81760.1"/>
    </source>
</evidence>
<reference evidence="11" key="1">
    <citation type="submission" date="2016-10" db="EMBL/GenBank/DDBJ databases">
        <authorList>
            <person name="Varghese N."/>
            <person name="Submissions S."/>
        </authorList>
    </citation>
    <scope>NUCLEOTIDE SEQUENCE [LARGE SCALE GENOMIC DNA]</scope>
    <source>
        <strain evidence="11">DSM 24536</strain>
    </source>
</reference>
<keyword evidence="5 7" id="KW-1133">Transmembrane helix</keyword>
<feature type="transmembrane region" description="Helical" evidence="7">
    <location>
        <begin position="84"/>
        <end position="105"/>
    </location>
</feature>
<accession>A0A1G9WBB4</accession>
<dbReference type="InterPro" id="IPR022764">
    <property type="entry name" value="Peptidase_S54_rhomboid_dom"/>
</dbReference>
<keyword evidence="3 7" id="KW-0812">Transmembrane</keyword>
<protein>
    <submittedName>
        <fullName evidence="10">Membrane associated serine protease, rhomboid family</fullName>
    </submittedName>
</protein>
<dbReference type="GO" id="GO:0016020">
    <property type="term" value="C:membrane"/>
    <property type="evidence" value="ECO:0007669"/>
    <property type="project" value="UniProtKB-SubCell"/>
</dbReference>
<evidence type="ECO:0000256" key="7">
    <source>
        <dbReference type="SAM" id="Phobius"/>
    </source>
</evidence>
<dbReference type="PANTHER" id="PTHR43731:SF14">
    <property type="entry name" value="PRESENILIN-ASSOCIATED RHOMBOID-LIKE PROTEIN, MITOCHONDRIAL"/>
    <property type="match status" value="1"/>
</dbReference>
<feature type="transmembrane region" description="Helical" evidence="7">
    <location>
        <begin position="112"/>
        <end position="132"/>
    </location>
</feature>
<feature type="domain" description="Peptidase S54 rhomboid" evidence="8">
    <location>
        <begin position="70"/>
        <end position="213"/>
    </location>
</feature>
<evidence type="ECO:0000259" key="8">
    <source>
        <dbReference type="Pfam" id="PF01694"/>
    </source>
</evidence>
<feature type="transmembrane region" description="Helical" evidence="7">
    <location>
        <begin position="144"/>
        <end position="165"/>
    </location>
</feature>
<comment type="similarity">
    <text evidence="2">Belongs to the peptidase S54 family.</text>
</comment>
<dbReference type="Proteomes" id="UP000199226">
    <property type="component" value="Unassembled WGS sequence"/>
</dbReference>